<name>A0A135IDQ2_9GAMM</name>
<dbReference type="Gene3D" id="3.90.280.10">
    <property type="entry name" value="PEBP-like"/>
    <property type="match status" value="1"/>
</dbReference>
<gene>
    <name evidence="2" type="ORF">ATN88_24435</name>
</gene>
<dbReference type="Pfam" id="PF01161">
    <property type="entry name" value="PBP"/>
    <property type="match status" value="1"/>
</dbReference>
<keyword evidence="1" id="KW-0732">Signal</keyword>
<evidence type="ECO:0000313" key="3">
    <source>
        <dbReference type="Proteomes" id="UP000070529"/>
    </source>
</evidence>
<evidence type="ECO:0000256" key="1">
    <source>
        <dbReference type="SAM" id="SignalP"/>
    </source>
</evidence>
<dbReference type="EMBL" id="LNTY01000003">
    <property type="protein sequence ID" value="KXF83579.1"/>
    <property type="molecule type" value="Genomic_DNA"/>
</dbReference>
<protein>
    <submittedName>
        <fullName evidence="2">Kinase inhibitor</fullName>
    </submittedName>
</protein>
<reference evidence="2 3" key="1">
    <citation type="submission" date="2015-11" db="EMBL/GenBank/DDBJ databases">
        <title>Genomic Taxonomy of the Vibrionaceae.</title>
        <authorList>
            <person name="Gomez-Gil B."/>
            <person name="Enciso-Ibarra J."/>
        </authorList>
    </citation>
    <scope>NUCLEOTIDE SEQUENCE [LARGE SCALE GENOMIC DNA]</scope>
    <source>
        <strain evidence="2 3">CAIM 912</strain>
    </source>
</reference>
<dbReference type="AlphaFoldDB" id="A0A135IDQ2"/>
<dbReference type="InterPro" id="IPR008914">
    <property type="entry name" value="PEBP"/>
</dbReference>
<dbReference type="Proteomes" id="UP000070529">
    <property type="component" value="Unassembled WGS sequence"/>
</dbReference>
<sequence length="182" mass="19790">MRTLTLFLSVLFFTPISFAMTLTSPQITEGETFNKGQIFNGWGCKGDNLSPELLWKNAPEGTKSFAVTMYDPDAPTGSGWWHWVMINIPANVNGLALNAGKEGGEHMPEKAQMQRNDFGFVGYGGACPPPDAPKHNYQITVYALDVESLGVPADGSPALAGYYILQHRIGEAQLIAPTNARE</sequence>
<dbReference type="CDD" id="cd00865">
    <property type="entry name" value="PEBP_bact_arch"/>
    <property type="match status" value="1"/>
</dbReference>
<dbReference type="PANTHER" id="PTHR30289:SF1">
    <property type="entry name" value="PEBP (PHOSPHATIDYLETHANOLAMINE-BINDING PROTEIN) FAMILY PROTEIN"/>
    <property type="match status" value="1"/>
</dbReference>
<dbReference type="NCBIfam" id="TIGR00481">
    <property type="entry name" value="YbhB/YbcL family Raf kinase inhibitor-like protein"/>
    <property type="match status" value="1"/>
</dbReference>
<dbReference type="STRING" id="294935.ATN88_24435"/>
<evidence type="ECO:0000313" key="2">
    <source>
        <dbReference type="EMBL" id="KXF83579.1"/>
    </source>
</evidence>
<feature type="chain" id="PRO_5007465989" evidence="1">
    <location>
        <begin position="20"/>
        <end position="182"/>
    </location>
</feature>
<feature type="signal peptide" evidence="1">
    <location>
        <begin position="1"/>
        <end position="19"/>
    </location>
</feature>
<accession>A0A135IDQ2</accession>
<dbReference type="OrthoDB" id="9797506at2"/>
<keyword evidence="3" id="KW-1185">Reference proteome</keyword>
<dbReference type="SUPFAM" id="SSF49777">
    <property type="entry name" value="PEBP-like"/>
    <property type="match status" value="1"/>
</dbReference>
<organism evidence="2 3">
    <name type="scientific">Enterovibrio coralii</name>
    <dbReference type="NCBI Taxonomy" id="294935"/>
    <lineage>
        <taxon>Bacteria</taxon>
        <taxon>Pseudomonadati</taxon>
        <taxon>Pseudomonadota</taxon>
        <taxon>Gammaproteobacteria</taxon>
        <taxon>Vibrionales</taxon>
        <taxon>Vibrionaceae</taxon>
        <taxon>Enterovibrio</taxon>
    </lineage>
</organism>
<dbReference type="PANTHER" id="PTHR30289">
    <property type="entry name" value="UNCHARACTERIZED PROTEIN YBCL-RELATED"/>
    <property type="match status" value="1"/>
</dbReference>
<comment type="caution">
    <text evidence="2">The sequence shown here is derived from an EMBL/GenBank/DDBJ whole genome shotgun (WGS) entry which is preliminary data.</text>
</comment>
<dbReference type="InterPro" id="IPR036610">
    <property type="entry name" value="PEBP-like_sf"/>
</dbReference>
<dbReference type="InterPro" id="IPR005247">
    <property type="entry name" value="YbhB_YbcL/LppC-like"/>
</dbReference>
<dbReference type="RefSeq" id="WP_067409694.1">
    <property type="nucleotide sequence ID" value="NZ_LNTY01000003.1"/>
</dbReference>
<proteinExistence type="predicted"/>